<keyword evidence="2" id="KW-1185">Reference proteome</keyword>
<gene>
    <name evidence="1" type="ORF">C2G38_2154979</name>
</gene>
<sequence>MNPEEKIVDSRTLGESDCKILVEDNDKIIREEKEHTENELAKRTFDIKECHLHFQVDENKIPCRYHKTVELGNVAGRFMDGNCYLNERYSEEQSDLEYSSQSDIKTGKNNDAAVACRMDSCKEKKDGKATYNRDWKSGGGVCHNSKL</sequence>
<dbReference type="Proteomes" id="UP000266673">
    <property type="component" value="Unassembled WGS sequence"/>
</dbReference>
<protein>
    <submittedName>
        <fullName evidence="1">Uncharacterized protein</fullName>
    </submittedName>
</protein>
<proteinExistence type="predicted"/>
<comment type="caution">
    <text evidence="1">The sequence shown here is derived from an EMBL/GenBank/DDBJ whole genome shotgun (WGS) entry which is preliminary data.</text>
</comment>
<accession>A0A397W8F1</accession>
<organism evidence="1 2">
    <name type="scientific">Gigaspora rosea</name>
    <dbReference type="NCBI Taxonomy" id="44941"/>
    <lineage>
        <taxon>Eukaryota</taxon>
        <taxon>Fungi</taxon>
        <taxon>Fungi incertae sedis</taxon>
        <taxon>Mucoromycota</taxon>
        <taxon>Glomeromycotina</taxon>
        <taxon>Glomeromycetes</taxon>
        <taxon>Diversisporales</taxon>
        <taxon>Gigasporaceae</taxon>
        <taxon>Gigaspora</taxon>
    </lineage>
</organism>
<evidence type="ECO:0000313" key="2">
    <source>
        <dbReference type="Proteomes" id="UP000266673"/>
    </source>
</evidence>
<evidence type="ECO:0000313" key="1">
    <source>
        <dbReference type="EMBL" id="RIB29599.1"/>
    </source>
</evidence>
<name>A0A397W8F1_9GLOM</name>
<dbReference type="AlphaFoldDB" id="A0A397W8F1"/>
<reference evidence="1 2" key="1">
    <citation type="submission" date="2018-06" db="EMBL/GenBank/DDBJ databases">
        <title>Comparative genomics reveals the genomic features of Rhizophagus irregularis, R. cerebriforme, R. diaphanum and Gigaspora rosea, and their symbiotic lifestyle signature.</title>
        <authorList>
            <person name="Morin E."/>
            <person name="San Clemente H."/>
            <person name="Chen E.C.H."/>
            <person name="De La Providencia I."/>
            <person name="Hainaut M."/>
            <person name="Kuo A."/>
            <person name="Kohler A."/>
            <person name="Murat C."/>
            <person name="Tang N."/>
            <person name="Roy S."/>
            <person name="Loubradou J."/>
            <person name="Henrissat B."/>
            <person name="Grigoriev I.V."/>
            <person name="Corradi N."/>
            <person name="Roux C."/>
            <person name="Martin F.M."/>
        </authorList>
    </citation>
    <scope>NUCLEOTIDE SEQUENCE [LARGE SCALE GENOMIC DNA]</scope>
    <source>
        <strain evidence="1 2">DAOM 194757</strain>
    </source>
</reference>
<dbReference type="EMBL" id="QKWP01000034">
    <property type="protein sequence ID" value="RIB29599.1"/>
    <property type="molecule type" value="Genomic_DNA"/>
</dbReference>